<keyword evidence="4 13" id="KW-0547">Nucleotide-binding</keyword>
<dbReference type="PRINTS" id="PR00315">
    <property type="entry name" value="ELONGATNFCT"/>
</dbReference>
<evidence type="ECO:0000256" key="5">
    <source>
        <dbReference type="ARBA" id="ARBA00022801"/>
    </source>
</evidence>
<comment type="catalytic activity">
    <reaction evidence="9 13">
        <text>GTP + H2O = GDP + phosphate + H(+)</text>
        <dbReference type="Rhea" id="RHEA:19669"/>
        <dbReference type="ChEBI" id="CHEBI:15377"/>
        <dbReference type="ChEBI" id="CHEBI:15378"/>
        <dbReference type="ChEBI" id="CHEBI:37565"/>
        <dbReference type="ChEBI" id="CHEBI:43474"/>
        <dbReference type="ChEBI" id="CHEBI:58189"/>
        <dbReference type="EC" id="3.6.5.n1"/>
    </reaction>
</comment>
<dbReference type="InterPro" id="IPR004161">
    <property type="entry name" value="EFTu-like_2"/>
</dbReference>
<dbReference type="InterPro" id="IPR031157">
    <property type="entry name" value="G_TR_CS"/>
</dbReference>
<dbReference type="CDD" id="cd01890">
    <property type="entry name" value="LepA"/>
    <property type="match status" value="1"/>
</dbReference>
<evidence type="ECO:0000256" key="6">
    <source>
        <dbReference type="ARBA" id="ARBA00022917"/>
    </source>
</evidence>
<dbReference type="InterPro" id="IPR013842">
    <property type="entry name" value="LepA_CTD"/>
</dbReference>
<comment type="caution">
    <text evidence="15">The sequence shown here is derived from an EMBL/GenBank/DDBJ whole genome shotgun (WGS) entry which is preliminary data.</text>
</comment>
<protein>
    <recommendedName>
        <fullName evidence="12 13">Elongation factor 4</fullName>
        <shortName evidence="13">EF-4</shortName>
        <ecNumber evidence="12 13">3.6.5.n1</ecNumber>
    </recommendedName>
    <alternativeName>
        <fullName evidence="13">Ribosomal back-translocase LepA</fullName>
    </alternativeName>
</protein>
<evidence type="ECO:0000256" key="12">
    <source>
        <dbReference type="ARBA" id="ARBA00066744"/>
    </source>
</evidence>
<name>A0A139BRP0_9PROT</name>
<dbReference type="PATRIC" id="fig|1796491.3.peg.2398"/>
<dbReference type="PROSITE" id="PS00301">
    <property type="entry name" value="G_TR_1"/>
    <property type="match status" value="1"/>
</dbReference>
<dbReference type="GO" id="GO:0003924">
    <property type="term" value="F:GTPase activity"/>
    <property type="evidence" value="ECO:0007669"/>
    <property type="project" value="UniProtKB-UniRule"/>
</dbReference>
<evidence type="ECO:0000256" key="1">
    <source>
        <dbReference type="ARBA" id="ARBA00005454"/>
    </source>
</evidence>
<dbReference type="InterPro" id="IPR035647">
    <property type="entry name" value="EFG_III/V"/>
</dbReference>
<comment type="subcellular location">
    <subcellularLocation>
        <location evidence="13">Cell membrane</location>
        <topology evidence="13">Peripheral membrane protein</topology>
        <orientation evidence="13">Cytoplasmic side</orientation>
    </subcellularLocation>
</comment>
<keyword evidence="3" id="KW-0997">Cell inner membrane</keyword>
<gene>
    <name evidence="13" type="primary">lepA</name>
    <name evidence="15" type="ORF">AWT59_2194</name>
</gene>
<dbReference type="InterPro" id="IPR038363">
    <property type="entry name" value="LepA_C_sf"/>
</dbReference>
<evidence type="ECO:0000313" key="15">
    <source>
        <dbReference type="EMBL" id="KXS31674.1"/>
    </source>
</evidence>
<dbReference type="InterPro" id="IPR000640">
    <property type="entry name" value="EFG_V-like"/>
</dbReference>
<dbReference type="Gene3D" id="3.40.50.300">
    <property type="entry name" value="P-loop containing nucleotide triphosphate hydrolases"/>
    <property type="match status" value="1"/>
</dbReference>
<comment type="function">
    <text evidence="10 13">Required for accurate and efficient protein synthesis under certain stress conditions. May act as a fidelity factor of the translation reaction, by catalyzing a one-codon backward translocation of tRNAs on improperly translocated ribosomes. Back-translocation proceeds from a post-translocation (POST) complex to a pre-translocation (PRE) complex, thus giving elongation factor G a second chance to translocate the tRNAs correctly. Binds to ribosomes in a GTP-dependent manner.</text>
</comment>
<dbReference type="SUPFAM" id="SSF52540">
    <property type="entry name" value="P-loop containing nucleoside triphosphate hydrolases"/>
    <property type="match status" value="1"/>
</dbReference>
<dbReference type="PANTHER" id="PTHR43512">
    <property type="entry name" value="TRANSLATION FACTOR GUF1-RELATED"/>
    <property type="match status" value="1"/>
</dbReference>
<dbReference type="CDD" id="cd03709">
    <property type="entry name" value="lepA_C"/>
    <property type="match status" value="1"/>
</dbReference>
<proteinExistence type="inferred from homology"/>
<dbReference type="NCBIfam" id="TIGR01393">
    <property type="entry name" value="lepA"/>
    <property type="match status" value="1"/>
</dbReference>
<evidence type="ECO:0000313" key="16">
    <source>
        <dbReference type="Proteomes" id="UP000070578"/>
    </source>
</evidence>
<dbReference type="HAMAP" id="MF_00071">
    <property type="entry name" value="LepA"/>
    <property type="match status" value="1"/>
</dbReference>
<dbReference type="InterPro" id="IPR027417">
    <property type="entry name" value="P-loop_NTPase"/>
</dbReference>
<keyword evidence="5 13" id="KW-0378">Hydrolase</keyword>
<feature type="binding site" evidence="13">
    <location>
        <begin position="156"/>
        <end position="159"/>
    </location>
    <ligand>
        <name>GTP</name>
        <dbReference type="ChEBI" id="CHEBI:37565"/>
    </ligand>
</feature>
<dbReference type="InterPro" id="IPR005225">
    <property type="entry name" value="Small_GTP-bd"/>
</dbReference>
<keyword evidence="2 13" id="KW-1003">Cell membrane</keyword>
<dbReference type="FunFam" id="3.30.70.240:FF:000007">
    <property type="entry name" value="Translation factor GUF1, mitochondrial"/>
    <property type="match status" value="1"/>
</dbReference>
<dbReference type="GO" id="GO:0005886">
    <property type="term" value="C:plasma membrane"/>
    <property type="evidence" value="ECO:0007669"/>
    <property type="project" value="UniProtKB-SubCell"/>
</dbReference>
<evidence type="ECO:0000256" key="13">
    <source>
        <dbReference type="HAMAP-Rule" id="MF_00071"/>
    </source>
</evidence>
<evidence type="ECO:0000256" key="7">
    <source>
        <dbReference type="ARBA" id="ARBA00023134"/>
    </source>
</evidence>
<organism evidence="15 16">
    <name type="scientific">Candidatus Gallionella acididurans</name>
    <dbReference type="NCBI Taxonomy" id="1796491"/>
    <lineage>
        <taxon>Bacteria</taxon>
        <taxon>Pseudomonadati</taxon>
        <taxon>Pseudomonadota</taxon>
        <taxon>Betaproteobacteria</taxon>
        <taxon>Nitrosomonadales</taxon>
        <taxon>Gallionellaceae</taxon>
        <taxon>Gallionella</taxon>
    </lineage>
</organism>
<reference evidence="15 16" key="1">
    <citation type="submission" date="2016-02" db="EMBL/GenBank/DDBJ databases">
        <authorList>
            <person name="Wen L."/>
            <person name="He K."/>
            <person name="Yang H."/>
        </authorList>
    </citation>
    <scope>NUCLEOTIDE SEQUENCE [LARGE SCALE GENOMIC DNA]</scope>
    <source>
        <strain evidence="15">ShG14-8</strain>
    </source>
</reference>
<dbReference type="FunFam" id="3.40.50.300:FF:000078">
    <property type="entry name" value="Elongation factor 4"/>
    <property type="match status" value="1"/>
</dbReference>
<dbReference type="Pfam" id="PF00679">
    <property type="entry name" value="EFG_C"/>
    <property type="match status" value="1"/>
</dbReference>
<dbReference type="Pfam" id="PF03144">
    <property type="entry name" value="GTP_EFTU_D2"/>
    <property type="match status" value="1"/>
</dbReference>
<keyword evidence="8 13" id="KW-0472">Membrane</keyword>
<evidence type="ECO:0000256" key="11">
    <source>
        <dbReference type="ARBA" id="ARBA00061052"/>
    </source>
</evidence>
<dbReference type="FunFam" id="2.40.30.10:FF:000015">
    <property type="entry name" value="Translation factor GUF1, mitochondrial"/>
    <property type="match status" value="1"/>
</dbReference>
<dbReference type="InterPro" id="IPR006297">
    <property type="entry name" value="EF-4"/>
</dbReference>
<evidence type="ECO:0000256" key="2">
    <source>
        <dbReference type="ARBA" id="ARBA00022475"/>
    </source>
</evidence>
<keyword evidence="7 13" id="KW-0342">GTP-binding</keyword>
<dbReference type="Gene3D" id="2.40.30.10">
    <property type="entry name" value="Translation factors"/>
    <property type="match status" value="1"/>
</dbReference>
<dbReference type="InterPro" id="IPR000795">
    <property type="entry name" value="T_Tr_GTP-bd_dom"/>
</dbReference>
<comment type="similarity">
    <text evidence="1 13">Belongs to the TRAFAC class translation factor GTPase superfamily. Classic translation factor GTPase family. LepA subfamily.</text>
</comment>
<dbReference type="GO" id="GO:0097216">
    <property type="term" value="F:guanosine tetraphosphate binding"/>
    <property type="evidence" value="ECO:0007669"/>
    <property type="project" value="UniProtKB-ARBA"/>
</dbReference>
<dbReference type="AlphaFoldDB" id="A0A139BRP0"/>
<dbReference type="GO" id="GO:0005525">
    <property type="term" value="F:GTP binding"/>
    <property type="evidence" value="ECO:0007669"/>
    <property type="project" value="UniProtKB-UniRule"/>
</dbReference>
<dbReference type="GO" id="GO:0043022">
    <property type="term" value="F:ribosome binding"/>
    <property type="evidence" value="ECO:0007669"/>
    <property type="project" value="UniProtKB-UniRule"/>
</dbReference>
<keyword evidence="15" id="KW-0251">Elongation factor</keyword>
<dbReference type="InterPro" id="IPR035654">
    <property type="entry name" value="LepA_IV"/>
</dbReference>
<dbReference type="GO" id="GO:0003746">
    <property type="term" value="F:translation elongation factor activity"/>
    <property type="evidence" value="ECO:0007669"/>
    <property type="project" value="UniProtKB-UniRule"/>
</dbReference>
<evidence type="ECO:0000256" key="4">
    <source>
        <dbReference type="ARBA" id="ARBA00022741"/>
    </source>
</evidence>
<dbReference type="Gene3D" id="3.30.70.2570">
    <property type="entry name" value="Elongation factor 4, C-terminal domain"/>
    <property type="match status" value="1"/>
</dbReference>
<dbReference type="EC" id="3.6.5.n1" evidence="12 13"/>
<dbReference type="NCBIfam" id="TIGR00231">
    <property type="entry name" value="small_GTP"/>
    <property type="match status" value="1"/>
</dbReference>
<dbReference type="Pfam" id="PF06421">
    <property type="entry name" value="LepA_C"/>
    <property type="match status" value="1"/>
</dbReference>
<dbReference type="EMBL" id="LSLI01000062">
    <property type="protein sequence ID" value="KXS31674.1"/>
    <property type="molecule type" value="Genomic_DNA"/>
</dbReference>
<dbReference type="Proteomes" id="UP000070578">
    <property type="component" value="Unassembled WGS sequence"/>
</dbReference>
<dbReference type="PANTHER" id="PTHR43512:SF4">
    <property type="entry name" value="TRANSLATION FACTOR GUF1 HOMOLOG, CHLOROPLASTIC"/>
    <property type="match status" value="1"/>
</dbReference>
<dbReference type="Gene3D" id="3.30.70.240">
    <property type="match status" value="1"/>
</dbReference>
<reference evidence="15 16" key="2">
    <citation type="submission" date="2016-03" db="EMBL/GenBank/DDBJ databases">
        <title>New uncultured bacterium of the family Gallionellaceae from acid mine drainage: description and reconstruction of genome based on metagenomic analysis of microbial community.</title>
        <authorList>
            <person name="Kadnikov V."/>
            <person name="Ivasenko D."/>
            <person name="Beletsky A."/>
            <person name="Mardanov A."/>
            <person name="Danilova E."/>
            <person name="Pimenov N."/>
            <person name="Karnachuk O."/>
            <person name="Ravin N."/>
        </authorList>
    </citation>
    <scope>NUCLEOTIDE SEQUENCE [LARGE SCALE GENOMIC DNA]</scope>
    <source>
        <strain evidence="15">ShG14-8</strain>
    </source>
</reference>
<dbReference type="SUPFAM" id="SSF54980">
    <property type="entry name" value="EF-G C-terminal domain-like"/>
    <property type="match status" value="2"/>
</dbReference>
<dbReference type="GO" id="GO:0045727">
    <property type="term" value="P:positive regulation of translation"/>
    <property type="evidence" value="ECO:0007669"/>
    <property type="project" value="UniProtKB-UniRule"/>
</dbReference>
<dbReference type="FunFam" id="3.30.70.2570:FF:000001">
    <property type="entry name" value="Translation factor GUF1, mitochondrial"/>
    <property type="match status" value="1"/>
</dbReference>
<dbReference type="Gene3D" id="3.30.70.870">
    <property type="entry name" value="Elongation Factor G (Translational Gtpase), domain 3"/>
    <property type="match status" value="1"/>
</dbReference>
<evidence type="ECO:0000256" key="10">
    <source>
        <dbReference type="ARBA" id="ARBA00057626"/>
    </source>
</evidence>
<dbReference type="FunFam" id="3.30.70.870:FF:000004">
    <property type="entry name" value="Translation factor GUF1, mitochondrial"/>
    <property type="match status" value="1"/>
</dbReference>
<evidence type="ECO:0000256" key="3">
    <source>
        <dbReference type="ARBA" id="ARBA00022519"/>
    </source>
</evidence>
<dbReference type="PROSITE" id="PS51722">
    <property type="entry name" value="G_TR_2"/>
    <property type="match status" value="1"/>
</dbReference>
<sequence length="621" mass="68554">MPRLNRLEFALREKAGSGGIFILDSMQLIRNFSIIAHIDHGKSTLADRIIQLCGGLSDREMEAQVLDSMDLERERGITIKAQTAALSYKARDGQVYNLNLIDTPGHVDFSYEVSRSLSACEGALLVVDASQGVEAQTVANCYTALDLGVEVVPVLNKIDLPSANPENAIEEIEEVIGIAAHDATRCSAKTGEGVQDVLEAMIAKVPPPKGDPGAPLQALIIDSWFDNYVGVVMLVRVVNGTLKPKEKILFMATGAQHLTEHIGVFTPKSQNRESLSAGQVGFVIAGVKELKAAKVGDTITHLAKPAQQALPGFKEVQPQVFAGLFPVESNQYEALRDSLEKLKLNDAALRYEPEVSQALGFGFRCGFLGLLHMEIVQERLEREFDMDLITTAPTVIYEVVQRDGKVLTVDNPSKMPDPSKVEEIREPIVTVNLYMPLEYVGSVITLCTQKRGSQINISYHGKQVNLVYEMPMAEIVMDFFDKLKSVSRGYASMDYEFKEYRAADVVKVDMLINGEKVDALAIIVHRANSQHRGREVAAKMRELIPRQMYDVAIQATIGSNIIARENVKAMRKNVLAKCYGGDISRKKKLLEKQKAGKKRMKQVGSVEIPQEAFLAILRVDD</sequence>
<dbReference type="InterPro" id="IPR009000">
    <property type="entry name" value="Transl_B-barrel_sf"/>
</dbReference>
<evidence type="ECO:0000256" key="9">
    <source>
        <dbReference type="ARBA" id="ARBA00050293"/>
    </source>
</evidence>
<dbReference type="CDD" id="cd16260">
    <property type="entry name" value="EF4_III"/>
    <property type="match status" value="1"/>
</dbReference>
<evidence type="ECO:0000259" key="14">
    <source>
        <dbReference type="PROSITE" id="PS51722"/>
    </source>
</evidence>
<keyword evidence="6 13" id="KW-0648">Protein biosynthesis</keyword>
<dbReference type="SUPFAM" id="SSF50447">
    <property type="entry name" value="Translation proteins"/>
    <property type="match status" value="1"/>
</dbReference>
<comment type="similarity">
    <text evidence="11">Belongs to the GTP-binding elongation factor family. LepA subfamily.</text>
</comment>
<evidence type="ECO:0000256" key="8">
    <source>
        <dbReference type="ARBA" id="ARBA00023136"/>
    </source>
</evidence>
<feature type="domain" description="Tr-type G" evidence="14">
    <location>
        <begin position="27"/>
        <end position="209"/>
    </location>
</feature>
<dbReference type="Pfam" id="PF00009">
    <property type="entry name" value="GTP_EFTU"/>
    <property type="match status" value="1"/>
</dbReference>
<feature type="binding site" evidence="13">
    <location>
        <begin position="39"/>
        <end position="44"/>
    </location>
    <ligand>
        <name>GTP</name>
        <dbReference type="ChEBI" id="CHEBI:37565"/>
    </ligand>
</feature>
<accession>A0A139BRP0</accession>